<dbReference type="InterPro" id="IPR002403">
    <property type="entry name" value="Cyt_P450_E_grp-IV"/>
</dbReference>
<keyword evidence="7 13" id="KW-0479">Metal-binding</keyword>
<comment type="pathway">
    <text evidence="3">Secondary metabolite biosynthesis; terpenoid biosynthesis.</text>
</comment>
<dbReference type="InterPro" id="IPR050121">
    <property type="entry name" value="Cytochrome_P450_monoxygenase"/>
</dbReference>
<evidence type="ECO:0000256" key="1">
    <source>
        <dbReference type="ARBA" id="ARBA00001971"/>
    </source>
</evidence>
<keyword evidence="5 13" id="KW-0349">Heme</keyword>
<dbReference type="Pfam" id="PF00067">
    <property type="entry name" value="p450"/>
    <property type="match status" value="1"/>
</dbReference>
<evidence type="ECO:0000256" key="9">
    <source>
        <dbReference type="ARBA" id="ARBA00023002"/>
    </source>
</evidence>
<keyword evidence="8" id="KW-1133">Transmembrane helix</keyword>
<accession>A0A9P5XNB7</accession>
<dbReference type="CDD" id="cd11069">
    <property type="entry name" value="CYP_FUM15-like"/>
    <property type="match status" value="1"/>
</dbReference>
<dbReference type="GO" id="GO:0016705">
    <property type="term" value="F:oxidoreductase activity, acting on paired donors, with incorporation or reduction of molecular oxygen"/>
    <property type="evidence" value="ECO:0007669"/>
    <property type="project" value="InterPro"/>
</dbReference>
<evidence type="ECO:0000256" key="3">
    <source>
        <dbReference type="ARBA" id="ARBA00004721"/>
    </source>
</evidence>
<evidence type="ECO:0000256" key="11">
    <source>
        <dbReference type="ARBA" id="ARBA00023033"/>
    </source>
</evidence>
<evidence type="ECO:0000256" key="10">
    <source>
        <dbReference type="ARBA" id="ARBA00023004"/>
    </source>
</evidence>
<protein>
    <submittedName>
        <fullName evidence="14">Cytochrome P450</fullName>
    </submittedName>
</protein>
<comment type="cofactor">
    <cofactor evidence="1 13">
        <name>heme</name>
        <dbReference type="ChEBI" id="CHEBI:30413"/>
    </cofactor>
</comment>
<dbReference type="GO" id="GO:0016020">
    <property type="term" value="C:membrane"/>
    <property type="evidence" value="ECO:0007669"/>
    <property type="project" value="UniProtKB-SubCell"/>
</dbReference>
<comment type="similarity">
    <text evidence="4">Belongs to the cytochrome P450 family.</text>
</comment>
<dbReference type="GO" id="GO:0020037">
    <property type="term" value="F:heme binding"/>
    <property type="evidence" value="ECO:0007669"/>
    <property type="project" value="InterPro"/>
</dbReference>
<keyword evidence="15" id="KW-1185">Reference proteome</keyword>
<keyword evidence="10 13" id="KW-0408">Iron</keyword>
<evidence type="ECO:0000256" key="13">
    <source>
        <dbReference type="PIRSR" id="PIRSR602403-1"/>
    </source>
</evidence>
<dbReference type="GO" id="GO:0004497">
    <property type="term" value="F:monooxygenase activity"/>
    <property type="evidence" value="ECO:0007669"/>
    <property type="project" value="UniProtKB-KW"/>
</dbReference>
<evidence type="ECO:0000256" key="7">
    <source>
        <dbReference type="ARBA" id="ARBA00022723"/>
    </source>
</evidence>
<feature type="binding site" description="axial binding residue" evidence="13">
    <location>
        <position position="501"/>
    </location>
    <ligand>
        <name>heme</name>
        <dbReference type="ChEBI" id="CHEBI:30413"/>
    </ligand>
    <ligandPart>
        <name>Fe</name>
        <dbReference type="ChEBI" id="CHEBI:18248"/>
    </ligandPart>
</feature>
<dbReference type="InterPro" id="IPR036396">
    <property type="entry name" value="Cyt_P450_sf"/>
</dbReference>
<proteinExistence type="inferred from homology"/>
<dbReference type="PANTHER" id="PTHR24305">
    <property type="entry name" value="CYTOCHROME P450"/>
    <property type="match status" value="1"/>
</dbReference>
<dbReference type="InterPro" id="IPR001128">
    <property type="entry name" value="Cyt_P450"/>
</dbReference>
<gene>
    <name evidence="14" type="ORF">P691DRAFT_771255</name>
</gene>
<evidence type="ECO:0000256" key="5">
    <source>
        <dbReference type="ARBA" id="ARBA00022617"/>
    </source>
</evidence>
<dbReference type="EMBL" id="MU151059">
    <property type="protein sequence ID" value="KAF9453704.1"/>
    <property type="molecule type" value="Genomic_DNA"/>
</dbReference>
<evidence type="ECO:0000313" key="14">
    <source>
        <dbReference type="EMBL" id="KAF9453704.1"/>
    </source>
</evidence>
<evidence type="ECO:0000256" key="8">
    <source>
        <dbReference type="ARBA" id="ARBA00022989"/>
    </source>
</evidence>
<keyword evidence="6" id="KW-0812">Transmembrane</keyword>
<sequence length="566" mass="63437">MSMLSIRDLVPLRALESPSSSAVFSALVQLLTPLAITLGTYTLYKVAKFVWTEYVENPLRDFPGPPSPSWIYGNVQQIRNAENLAMHEQWVREYGTTVKYKGFLGLRRLFTVDLKAINHILMNNQVYQKPEQSRFFLRRLLGDGILIVEGEKHREQRRVMNPGFGASQIRELTEIFVEKALELRDVWAAEVKKQAQGEEQTARINVLSGLSKMTLDVIGLAGFDYKFNALQGEKSELNEAFNTVFSTRPSIMTVFLKTLMGRLSFLIPAEGDKATHKARATMDRIGNQLLNESKAALAGASKGNDERLRKRDLLSLLLKANMSTDVPENQRMSDQDVLAQVPTFLVAGHETTSTGTTWALYALSLRPDIQSKLREELYTISTDNPSMDELNALPYLDATVRETLRVHSPVPSTMRVAVKDDVIPVGTPFVDRMGRVRDSIPVQKGQKLLIPILVINRATEIWGPDAREFKPERWESVPEGASAVPGVWGNLLTFLGGPRACIGYRFSLVEMKALLFTLIRAFEFKLAVSPDEIGQKTGMVQRPILINNLKAGVQMPLLVTPYVHIL</sequence>
<keyword evidence="12" id="KW-0472">Membrane</keyword>
<dbReference type="Proteomes" id="UP000807342">
    <property type="component" value="Unassembled WGS sequence"/>
</dbReference>
<evidence type="ECO:0000256" key="12">
    <source>
        <dbReference type="ARBA" id="ARBA00023136"/>
    </source>
</evidence>
<evidence type="ECO:0000256" key="4">
    <source>
        <dbReference type="ARBA" id="ARBA00010617"/>
    </source>
</evidence>
<comment type="subcellular location">
    <subcellularLocation>
        <location evidence="2">Membrane</location>
    </subcellularLocation>
</comment>
<keyword evidence="9" id="KW-0560">Oxidoreductase</keyword>
<dbReference type="PRINTS" id="PR00465">
    <property type="entry name" value="EP450IV"/>
</dbReference>
<dbReference type="SUPFAM" id="SSF48264">
    <property type="entry name" value="Cytochrome P450"/>
    <property type="match status" value="1"/>
</dbReference>
<evidence type="ECO:0000256" key="2">
    <source>
        <dbReference type="ARBA" id="ARBA00004370"/>
    </source>
</evidence>
<keyword evidence="11" id="KW-0503">Monooxygenase</keyword>
<reference evidence="14" key="1">
    <citation type="submission" date="2020-11" db="EMBL/GenBank/DDBJ databases">
        <authorList>
            <consortium name="DOE Joint Genome Institute"/>
            <person name="Ahrendt S."/>
            <person name="Riley R."/>
            <person name="Andreopoulos W."/>
            <person name="Labutti K."/>
            <person name="Pangilinan J."/>
            <person name="Ruiz-Duenas F.J."/>
            <person name="Barrasa J.M."/>
            <person name="Sanchez-Garcia M."/>
            <person name="Camarero S."/>
            <person name="Miyauchi S."/>
            <person name="Serrano A."/>
            <person name="Linde D."/>
            <person name="Babiker R."/>
            <person name="Drula E."/>
            <person name="Ayuso-Fernandez I."/>
            <person name="Pacheco R."/>
            <person name="Padilla G."/>
            <person name="Ferreira P."/>
            <person name="Barriuso J."/>
            <person name="Kellner H."/>
            <person name="Castanera R."/>
            <person name="Alfaro M."/>
            <person name="Ramirez L."/>
            <person name="Pisabarro A.G."/>
            <person name="Kuo A."/>
            <person name="Tritt A."/>
            <person name="Lipzen A."/>
            <person name="He G."/>
            <person name="Yan M."/>
            <person name="Ng V."/>
            <person name="Cullen D."/>
            <person name="Martin F."/>
            <person name="Rosso M.-N."/>
            <person name="Henrissat B."/>
            <person name="Hibbett D."/>
            <person name="Martinez A.T."/>
            <person name="Grigoriev I.V."/>
        </authorList>
    </citation>
    <scope>NUCLEOTIDE SEQUENCE</scope>
    <source>
        <strain evidence="14">MF-IS2</strain>
    </source>
</reference>
<comment type="caution">
    <text evidence="14">The sequence shown here is derived from an EMBL/GenBank/DDBJ whole genome shotgun (WGS) entry which is preliminary data.</text>
</comment>
<dbReference type="Gene3D" id="1.10.630.10">
    <property type="entry name" value="Cytochrome P450"/>
    <property type="match status" value="1"/>
</dbReference>
<dbReference type="OrthoDB" id="1470350at2759"/>
<dbReference type="PRINTS" id="PR00385">
    <property type="entry name" value="P450"/>
</dbReference>
<dbReference type="GO" id="GO:0005506">
    <property type="term" value="F:iron ion binding"/>
    <property type="evidence" value="ECO:0007669"/>
    <property type="project" value="InterPro"/>
</dbReference>
<organism evidence="14 15">
    <name type="scientific">Macrolepiota fuliginosa MF-IS2</name>
    <dbReference type="NCBI Taxonomy" id="1400762"/>
    <lineage>
        <taxon>Eukaryota</taxon>
        <taxon>Fungi</taxon>
        <taxon>Dikarya</taxon>
        <taxon>Basidiomycota</taxon>
        <taxon>Agaricomycotina</taxon>
        <taxon>Agaricomycetes</taxon>
        <taxon>Agaricomycetidae</taxon>
        <taxon>Agaricales</taxon>
        <taxon>Agaricineae</taxon>
        <taxon>Agaricaceae</taxon>
        <taxon>Macrolepiota</taxon>
    </lineage>
</organism>
<evidence type="ECO:0000313" key="15">
    <source>
        <dbReference type="Proteomes" id="UP000807342"/>
    </source>
</evidence>
<evidence type="ECO:0000256" key="6">
    <source>
        <dbReference type="ARBA" id="ARBA00022692"/>
    </source>
</evidence>
<dbReference type="PANTHER" id="PTHR24305:SF166">
    <property type="entry name" value="CYTOCHROME P450 12A4, MITOCHONDRIAL-RELATED"/>
    <property type="match status" value="1"/>
</dbReference>
<name>A0A9P5XNB7_9AGAR</name>
<dbReference type="AlphaFoldDB" id="A0A9P5XNB7"/>